<evidence type="ECO:0000313" key="3">
    <source>
        <dbReference type="Proteomes" id="UP000621492"/>
    </source>
</evidence>
<dbReference type="InterPro" id="IPR034660">
    <property type="entry name" value="DinB/YfiT-like"/>
</dbReference>
<dbReference type="EMBL" id="BMJD01000062">
    <property type="protein sequence ID" value="GGB60830.1"/>
    <property type="molecule type" value="Genomic_DNA"/>
</dbReference>
<comment type="caution">
    <text evidence="2">The sequence shown here is derived from an EMBL/GenBank/DDBJ whole genome shotgun (WGS) entry which is preliminary data.</text>
</comment>
<sequence length="175" mass="20463">MHFKLEEAIEVLERTPKTLAYFLSGLSEDWVQCNEGEGTWNASEVIDHLIEGEKNNWIPRLRFMLQEGENKAFPSFDRYAHLNGMQELSIKEKLLEFQMIREQNIIKLKKLVNPELDLESTGLHPAFGVVKVRELISTWVVHDLTHISQIVRVMAERYREDVGPWIEYLGVLKKD</sequence>
<dbReference type="Proteomes" id="UP000621492">
    <property type="component" value="Unassembled WGS sequence"/>
</dbReference>
<dbReference type="RefSeq" id="WP_188725851.1">
    <property type="nucleotide sequence ID" value="NZ_BMJD01000062.1"/>
</dbReference>
<evidence type="ECO:0000259" key="1">
    <source>
        <dbReference type="Pfam" id="PF12867"/>
    </source>
</evidence>
<organism evidence="2 3">
    <name type="scientific">Lentibacillus populi</name>
    <dbReference type="NCBI Taxonomy" id="1827502"/>
    <lineage>
        <taxon>Bacteria</taxon>
        <taxon>Bacillati</taxon>
        <taxon>Bacillota</taxon>
        <taxon>Bacilli</taxon>
        <taxon>Bacillales</taxon>
        <taxon>Bacillaceae</taxon>
        <taxon>Lentibacillus</taxon>
    </lineage>
</organism>
<evidence type="ECO:0000313" key="2">
    <source>
        <dbReference type="EMBL" id="GGB60830.1"/>
    </source>
</evidence>
<reference evidence="2" key="2">
    <citation type="submission" date="2020-09" db="EMBL/GenBank/DDBJ databases">
        <authorList>
            <person name="Sun Q."/>
            <person name="Zhou Y."/>
        </authorList>
    </citation>
    <scope>NUCLEOTIDE SEQUENCE</scope>
    <source>
        <strain evidence="2">CGMCC 1.15454</strain>
    </source>
</reference>
<accession>A0A9W5U2P3</accession>
<gene>
    <name evidence="2" type="ORF">GCM10011409_42690</name>
</gene>
<feature type="domain" description="DinB-like" evidence="1">
    <location>
        <begin position="12"/>
        <end position="150"/>
    </location>
</feature>
<reference evidence="2" key="1">
    <citation type="journal article" date="2014" name="Int. J. Syst. Evol. Microbiol.">
        <title>Complete genome sequence of Corynebacterium casei LMG S-19264T (=DSM 44701T), isolated from a smear-ripened cheese.</title>
        <authorList>
            <consortium name="US DOE Joint Genome Institute (JGI-PGF)"/>
            <person name="Walter F."/>
            <person name="Albersmeier A."/>
            <person name="Kalinowski J."/>
            <person name="Ruckert C."/>
        </authorList>
    </citation>
    <scope>NUCLEOTIDE SEQUENCE</scope>
    <source>
        <strain evidence="2">CGMCC 1.15454</strain>
    </source>
</reference>
<dbReference type="Gene3D" id="1.20.120.450">
    <property type="entry name" value="dinb family like domain"/>
    <property type="match status" value="1"/>
</dbReference>
<keyword evidence="3" id="KW-1185">Reference proteome</keyword>
<proteinExistence type="predicted"/>
<dbReference type="InterPro" id="IPR024775">
    <property type="entry name" value="DinB-like"/>
</dbReference>
<dbReference type="Pfam" id="PF12867">
    <property type="entry name" value="DinB_2"/>
    <property type="match status" value="1"/>
</dbReference>
<dbReference type="SUPFAM" id="SSF109854">
    <property type="entry name" value="DinB/YfiT-like putative metalloenzymes"/>
    <property type="match status" value="1"/>
</dbReference>
<protein>
    <recommendedName>
        <fullName evidence="1">DinB-like domain-containing protein</fullName>
    </recommendedName>
</protein>
<name>A0A9W5U2P3_9BACI</name>
<dbReference type="AlphaFoldDB" id="A0A9W5U2P3"/>